<dbReference type="InterPro" id="IPR002018">
    <property type="entry name" value="CarbesteraseB"/>
</dbReference>
<dbReference type="InterPro" id="IPR019826">
    <property type="entry name" value="Carboxylesterase_B_AS"/>
</dbReference>
<feature type="signal peptide" evidence="3">
    <location>
        <begin position="1"/>
        <end position="19"/>
    </location>
</feature>
<keyword evidence="6" id="KW-1185">Reference proteome</keyword>
<dbReference type="Pfam" id="PF00135">
    <property type="entry name" value="COesterase"/>
    <property type="match status" value="2"/>
</dbReference>
<comment type="caution">
    <text evidence="5">The sequence shown here is derived from an EMBL/GenBank/DDBJ whole genome shotgun (WGS) entry which is preliminary data.</text>
</comment>
<protein>
    <recommendedName>
        <fullName evidence="3">Carboxylic ester hydrolase</fullName>
        <ecNumber evidence="3">3.1.1.-</ecNumber>
    </recommendedName>
</protein>
<dbReference type="EC" id="3.1.1.-" evidence="3"/>
<feature type="chain" id="PRO_5041773010" description="Carboxylic ester hydrolase" evidence="3">
    <location>
        <begin position="20"/>
        <end position="501"/>
    </location>
</feature>
<dbReference type="Gene3D" id="3.40.50.1820">
    <property type="entry name" value="alpha/beta hydrolase"/>
    <property type="match status" value="2"/>
</dbReference>
<evidence type="ECO:0000313" key="5">
    <source>
        <dbReference type="EMBL" id="KAK2598765.1"/>
    </source>
</evidence>
<evidence type="ECO:0000256" key="1">
    <source>
        <dbReference type="ARBA" id="ARBA00005964"/>
    </source>
</evidence>
<dbReference type="PANTHER" id="PTHR11559">
    <property type="entry name" value="CARBOXYLESTERASE"/>
    <property type="match status" value="1"/>
</dbReference>
<organism evidence="5 6">
    <name type="scientific">Phomopsis amygdali</name>
    <name type="common">Fusicoccum amygdali</name>
    <dbReference type="NCBI Taxonomy" id="1214568"/>
    <lineage>
        <taxon>Eukaryota</taxon>
        <taxon>Fungi</taxon>
        <taxon>Dikarya</taxon>
        <taxon>Ascomycota</taxon>
        <taxon>Pezizomycotina</taxon>
        <taxon>Sordariomycetes</taxon>
        <taxon>Sordariomycetidae</taxon>
        <taxon>Diaporthales</taxon>
        <taxon>Diaporthaceae</taxon>
        <taxon>Diaporthe</taxon>
    </lineage>
</organism>
<dbReference type="GO" id="GO:0016787">
    <property type="term" value="F:hydrolase activity"/>
    <property type="evidence" value="ECO:0007669"/>
    <property type="project" value="UniProtKB-KW"/>
</dbReference>
<keyword evidence="3" id="KW-0732">Signal</keyword>
<accession>A0AAD9S544</accession>
<evidence type="ECO:0000313" key="6">
    <source>
        <dbReference type="Proteomes" id="UP001265746"/>
    </source>
</evidence>
<reference evidence="5" key="1">
    <citation type="submission" date="2023-06" db="EMBL/GenBank/DDBJ databases">
        <authorList>
            <person name="Noh H."/>
        </authorList>
    </citation>
    <scope>NUCLEOTIDE SEQUENCE</scope>
    <source>
        <strain evidence="5">DUCC20226</strain>
    </source>
</reference>
<dbReference type="EMBL" id="JAUJFL010000008">
    <property type="protein sequence ID" value="KAK2598765.1"/>
    <property type="molecule type" value="Genomic_DNA"/>
</dbReference>
<name>A0AAD9S544_PHOAM</name>
<dbReference type="PROSITE" id="PS00122">
    <property type="entry name" value="CARBOXYLESTERASE_B_1"/>
    <property type="match status" value="1"/>
</dbReference>
<feature type="domain" description="Carboxylesterase type B" evidence="4">
    <location>
        <begin position="29"/>
        <end position="360"/>
    </location>
</feature>
<evidence type="ECO:0000256" key="2">
    <source>
        <dbReference type="ARBA" id="ARBA00022801"/>
    </source>
</evidence>
<keyword evidence="2 3" id="KW-0378">Hydrolase</keyword>
<evidence type="ECO:0000256" key="3">
    <source>
        <dbReference type="RuleBase" id="RU361235"/>
    </source>
</evidence>
<feature type="domain" description="Carboxylesterase type B" evidence="4">
    <location>
        <begin position="377"/>
        <end position="474"/>
    </location>
</feature>
<evidence type="ECO:0000259" key="4">
    <source>
        <dbReference type="Pfam" id="PF00135"/>
    </source>
</evidence>
<sequence length="501" mass="53713">MRILLLSLVNLVIATGIDSSYRFENASLSVQSTGGLVRGVIDSQLPSVRQFLGIPYAQPPIGDLRFAAPQPAGQFGTINTTSLPLSCPVSNASGTIYSKYVLEFNLQGLNYTAPTSEDCLKLSVWAPTETPQDGGLPVLIFIYGGGFGTGGIDVPYQIPAQWVQRTQDHIVVTFNYRVNIFGFPGSAALPADGFNLGLLDQRMAVEWVAANIAAFGGDPDRMILWGQSAGAASAAVYGYSYPDDPLVRGLIQDSGTEALVGSLHPEQVASNFSFVAAKLGCEGLVPAEELACMRQVPADDIENFLLAYSVAGKTPSLSFSPVVDEKLVFSNWSERALTGSIAKIPAILGTNKDEGAFTPYDPTDPAQVAVFNQTLQGVFLCPAVMSTKIRAAAGLETYRYRYSGNFSNISPTTWLGAYHSSELPLLMGTHPNFRGNSTPEEYALSTFMQDAWVAFARDDGAALEALGWPRYDNSTAGGLIMQLGHGDTAHTDTADWLEQRC</sequence>
<comment type="similarity">
    <text evidence="1 3">Belongs to the type-B carboxylesterase/lipase family.</text>
</comment>
<dbReference type="SUPFAM" id="SSF53474">
    <property type="entry name" value="alpha/beta-Hydrolases"/>
    <property type="match status" value="1"/>
</dbReference>
<dbReference type="AlphaFoldDB" id="A0AAD9S544"/>
<dbReference type="InterPro" id="IPR029058">
    <property type="entry name" value="AB_hydrolase_fold"/>
</dbReference>
<gene>
    <name evidence="5" type="ORF">N8I77_012153</name>
</gene>
<dbReference type="Proteomes" id="UP001265746">
    <property type="component" value="Unassembled WGS sequence"/>
</dbReference>
<dbReference type="InterPro" id="IPR050309">
    <property type="entry name" value="Type-B_Carboxylest/Lipase"/>
</dbReference>
<proteinExistence type="inferred from homology"/>